<dbReference type="GO" id="GO:0005506">
    <property type="term" value="F:iron ion binding"/>
    <property type="evidence" value="ECO:0007669"/>
    <property type="project" value="InterPro"/>
</dbReference>
<organism evidence="2 3">
    <name type="scientific">Multifurca ochricompacta</name>
    <dbReference type="NCBI Taxonomy" id="376703"/>
    <lineage>
        <taxon>Eukaryota</taxon>
        <taxon>Fungi</taxon>
        <taxon>Dikarya</taxon>
        <taxon>Basidiomycota</taxon>
        <taxon>Agaricomycotina</taxon>
        <taxon>Agaricomycetes</taxon>
        <taxon>Russulales</taxon>
        <taxon>Russulaceae</taxon>
        <taxon>Multifurca</taxon>
    </lineage>
</organism>
<dbReference type="Proteomes" id="UP001203297">
    <property type="component" value="Unassembled WGS sequence"/>
</dbReference>
<protein>
    <recommendedName>
        <fullName evidence="4">Cytochrome P450</fullName>
    </recommendedName>
</protein>
<dbReference type="GO" id="GO:0016705">
    <property type="term" value="F:oxidoreductase activity, acting on paired donors, with incorporation or reduction of molecular oxygen"/>
    <property type="evidence" value="ECO:0007669"/>
    <property type="project" value="InterPro"/>
</dbReference>
<feature type="transmembrane region" description="Helical" evidence="1">
    <location>
        <begin position="6"/>
        <end position="23"/>
    </location>
</feature>
<dbReference type="AlphaFoldDB" id="A0AAD4MBS4"/>
<dbReference type="GO" id="GO:0020037">
    <property type="term" value="F:heme binding"/>
    <property type="evidence" value="ECO:0007669"/>
    <property type="project" value="InterPro"/>
</dbReference>
<keyword evidence="3" id="KW-1185">Reference proteome</keyword>
<accession>A0AAD4MBS4</accession>
<dbReference type="EMBL" id="WTXG01000004">
    <property type="protein sequence ID" value="KAI0306199.1"/>
    <property type="molecule type" value="Genomic_DNA"/>
</dbReference>
<evidence type="ECO:0000313" key="3">
    <source>
        <dbReference type="Proteomes" id="UP001203297"/>
    </source>
</evidence>
<evidence type="ECO:0000313" key="2">
    <source>
        <dbReference type="EMBL" id="KAI0306199.1"/>
    </source>
</evidence>
<dbReference type="InterPro" id="IPR036396">
    <property type="entry name" value="Cyt_P450_sf"/>
</dbReference>
<dbReference type="SUPFAM" id="SSF48264">
    <property type="entry name" value="Cytochrome P450"/>
    <property type="match status" value="1"/>
</dbReference>
<evidence type="ECO:0008006" key="4">
    <source>
        <dbReference type="Google" id="ProtNLM"/>
    </source>
</evidence>
<keyword evidence="1" id="KW-1133">Transmembrane helix</keyword>
<proteinExistence type="predicted"/>
<reference evidence="2" key="1">
    <citation type="journal article" date="2022" name="New Phytol.">
        <title>Evolutionary transition to the ectomycorrhizal habit in the genomes of a hyperdiverse lineage of mushroom-forming fungi.</title>
        <authorList>
            <person name="Looney B."/>
            <person name="Miyauchi S."/>
            <person name="Morin E."/>
            <person name="Drula E."/>
            <person name="Courty P.E."/>
            <person name="Kohler A."/>
            <person name="Kuo A."/>
            <person name="LaButti K."/>
            <person name="Pangilinan J."/>
            <person name="Lipzen A."/>
            <person name="Riley R."/>
            <person name="Andreopoulos W."/>
            <person name="He G."/>
            <person name="Johnson J."/>
            <person name="Nolan M."/>
            <person name="Tritt A."/>
            <person name="Barry K.W."/>
            <person name="Grigoriev I.V."/>
            <person name="Nagy L.G."/>
            <person name="Hibbett D."/>
            <person name="Henrissat B."/>
            <person name="Matheny P.B."/>
            <person name="Labbe J."/>
            <person name="Martin F.M."/>
        </authorList>
    </citation>
    <scope>NUCLEOTIDE SEQUENCE</scope>
    <source>
        <strain evidence="2">BPL690</strain>
    </source>
</reference>
<gene>
    <name evidence="2" type="ORF">B0F90DRAFT_1697002</name>
</gene>
<keyword evidence="1" id="KW-0812">Transmembrane</keyword>
<dbReference type="Gene3D" id="1.10.630.10">
    <property type="entry name" value="Cytochrome P450"/>
    <property type="match status" value="1"/>
</dbReference>
<keyword evidence="1" id="KW-0472">Membrane</keyword>
<comment type="caution">
    <text evidence="2">The sequence shown here is derived from an EMBL/GenBank/DDBJ whole genome shotgun (WGS) entry which is preliminary data.</text>
</comment>
<evidence type="ECO:0000256" key="1">
    <source>
        <dbReference type="SAM" id="Phobius"/>
    </source>
</evidence>
<name>A0AAD4MBS4_9AGAM</name>
<dbReference type="GO" id="GO:0004497">
    <property type="term" value="F:monooxygenase activity"/>
    <property type="evidence" value="ECO:0007669"/>
    <property type="project" value="InterPro"/>
</dbReference>
<sequence length="88" mass="10145">MTSTFLFQLFAVSLFSSILYMLSRRRRRPPLPFPPGPKGLPLIGNLLDVPSKYHWLAYENWAREIGMAHACLPHWGVCMDPDHCRGDF</sequence>